<dbReference type="EMBL" id="RSAS01000007">
    <property type="protein sequence ID" value="RRR78595.1"/>
    <property type="molecule type" value="Genomic_DNA"/>
</dbReference>
<dbReference type="Proteomes" id="UP000280307">
    <property type="component" value="Unassembled WGS sequence"/>
</dbReference>
<organism evidence="1 2">
    <name type="scientific">Candidatus Viridilinea halotolerans</name>
    <dbReference type="NCBI Taxonomy" id="2491704"/>
    <lineage>
        <taxon>Bacteria</taxon>
        <taxon>Bacillati</taxon>
        <taxon>Chloroflexota</taxon>
        <taxon>Chloroflexia</taxon>
        <taxon>Chloroflexales</taxon>
        <taxon>Chloroflexineae</taxon>
        <taxon>Oscillochloridaceae</taxon>
        <taxon>Candidatus Viridilinea</taxon>
    </lineage>
</organism>
<reference evidence="1 2" key="1">
    <citation type="submission" date="2018-12" db="EMBL/GenBank/DDBJ databases">
        <title>Genome Sequence of Candidatus Viridilinea halotolerans isolated from saline sulfide-rich spring.</title>
        <authorList>
            <person name="Grouzdev D.S."/>
            <person name="Burganskaya E.I."/>
            <person name="Krutkina M.S."/>
            <person name="Sukhacheva M.V."/>
            <person name="Gorlenko V.M."/>
        </authorList>
    </citation>
    <scope>NUCLEOTIDE SEQUENCE [LARGE SCALE GENOMIC DNA]</scope>
    <source>
        <strain evidence="1">Chok-6</strain>
    </source>
</reference>
<dbReference type="AlphaFoldDB" id="A0A426UCR5"/>
<accession>A0A426UCR5</accession>
<comment type="caution">
    <text evidence="1">The sequence shown here is derived from an EMBL/GenBank/DDBJ whole genome shotgun (WGS) entry which is preliminary data.</text>
</comment>
<proteinExistence type="predicted"/>
<gene>
    <name evidence="1" type="ORF">EI684_00135</name>
</gene>
<sequence>MDRYGNVIYLTEERWQHIIEDINHPEMFAYEGHLQEVIKTGKRKQDSLNPQKYRYSKEFDDLLEDNTHIVAIVLFRFSEDAHGRPEVNKGVTKMCR</sequence>
<name>A0A426UCR5_9CHLR</name>
<evidence type="ECO:0000313" key="2">
    <source>
        <dbReference type="Proteomes" id="UP000280307"/>
    </source>
</evidence>
<protein>
    <submittedName>
        <fullName evidence="1">Uncharacterized protein</fullName>
    </submittedName>
</protein>
<evidence type="ECO:0000313" key="1">
    <source>
        <dbReference type="EMBL" id="RRR78595.1"/>
    </source>
</evidence>